<evidence type="ECO:0000313" key="13">
    <source>
        <dbReference type="Proteomes" id="UP000181884"/>
    </source>
</evidence>
<dbReference type="InterPro" id="IPR027417">
    <property type="entry name" value="P-loop_NTPase"/>
</dbReference>
<evidence type="ECO:0000256" key="1">
    <source>
        <dbReference type="ARBA" id="ARBA00004651"/>
    </source>
</evidence>
<feature type="transmembrane region" description="Helical" evidence="9">
    <location>
        <begin position="235"/>
        <end position="258"/>
    </location>
</feature>
<feature type="domain" description="ABC transmembrane type-1" evidence="11">
    <location>
        <begin position="16"/>
        <end position="298"/>
    </location>
</feature>
<dbReference type="SMART" id="SM00382">
    <property type="entry name" value="AAA"/>
    <property type="match status" value="1"/>
</dbReference>
<evidence type="ECO:0000256" key="6">
    <source>
        <dbReference type="ARBA" id="ARBA00022840"/>
    </source>
</evidence>
<gene>
    <name evidence="12" type="ORF">RU97_GL002000</name>
</gene>
<evidence type="ECO:0000313" key="12">
    <source>
        <dbReference type="EMBL" id="OJG18603.1"/>
    </source>
</evidence>
<keyword evidence="5" id="KW-0547">Nucleotide-binding</keyword>
<dbReference type="PROSITE" id="PS00211">
    <property type="entry name" value="ABC_TRANSPORTER_1"/>
    <property type="match status" value="1"/>
</dbReference>
<evidence type="ECO:0000259" key="11">
    <source>
        <dbReference type="PROSITE" id="PS50929"/>
    </source>
</evidence>
<evidence type="ECO:0000256" key="8">
    <source>
        <dbReference type="ARBA" id="ARBA00023136"/>
    </source>
</evidence>
<evidence type="ECO:0000259" key="10">
    <source>
        <dbReference type="PROSITE" id="PS50893"/>
    </source>
</evidence>
<accession>A0A1L8RFV0</accession>
<reference evidence="12 13" key="1">
    <citation type="submission" date="2014-12" db="EMBL/GenBank/DDBJ databases">
        <title>Draft genome sequences of 29 type strains of Enterococci.</title>
        <authorList>
            <person name="Zhong Z."/>
            <person name="Sun Z."/>
            <person name="Liu W."/>
            <person name="Zhang W."/>
            <person name="Zhang H."/>
        </authorList>
    </citation>
    <scope>NUCLEOTIDE SEQUENCE [LARGE SCALE GENOMIC DNA]</scope>
    <source>
        <strain evidence="12 13">DSM 17029</strain>
    </source>
</reference>
<dbReference type="Pfam" id="PF00005">
    <property type="entry name" value="ABC_tran"/>
    <property type="match status" value="1"/>
</dbReference>
<keyword evidence="13" id="KW-1185">Reference proteome</keyword>
<dbReference type="PROSITE" id="PS50929">
    <property type="entry name" value="ABC_TM1F"/>
    <property type="match status" value="1"/>
</dbReference>
<dbReference type="InterPro" id="IPR039421">
    <property type="entry name" value="Type_1_exporter"/>
</dbReference>
<dbReference type="GO" id="GO:0016887">
    <property type="term" value="F:ATP hydrolysis activity"/>
    <property type="evidence" value="ECO:0007669"/>
    <property type="project" value="InterPro"/>
</dbReference>
<comment type="caution">
    <text evidence="12">The sequence shown here is derived from an EMBL/GenBank/DDBJ whole genome shotgun (WGS) entry which is preliminary data.</text>
</comment>
<dbReference type="CDD" id="cd18548">
    <property type="entry name" value="ABC_6TM_Tm287_like"/>
    <property type="match status" value="1"/>
</dbReference>
<evidence type="ECO:0000256" key="2">
    <source>
        <dbReference type="ARBA" id="ARBA00022448"/>
    </source>
</evidence>
<feature type="transmembrane region" description="Helical" evidence="9">
    <location>
        <begin position="157"/>
        <end position="178"/>
    </location>
</feature>
<dbReference type="Gene3D" id="1.20.1560.10">
    <property type="entry name" value="ABC transporter type 1, transmembrane domain"/>
    <property type="match status" value="1"/>
</dbReference>
<dbReference type="InterPro" id="IPR011527">
    <property type="entry name" value="ABC1_TM_dom"/>
</dbReference>
<dbReference type="InterPro" id="IPR036640">
    <property type="entry name" value="ABC1_TM_sf"/>
</dbReference>
<feature type="transmembrane region" description="Helical" evidence="9">
    <location>
        <begin position="20"/>
        <end position="40"/>
    </location>
</feature>
<evidence type="ECO:0000256" key="5">
    <source>
        <dbReference type="ARBA" id="ARBA00022741"/>
    </source>
</evidence>
<keyword evidence="3" id="KW-1003">Cell membrane</keyword>
<dbReference type="GO" id="GO:0005886">
    <property type="term" value="C:plasma membrane"/>
    <property type="evidence" value="ECO:0007669"/>
    <property type="project" value="UniProtKB-SubCell"/>
</dbReference>
<dbReference type="PANTHER" id="PTHR43394:SF1">
    <property type="entry name" value="ATP-BINDING CASSETTE SUB-FAMILY B MEMBER 10, MITOCHONDRIAL"/>
    <property type="match status" value="1"/>
</dbReference>
<dbReference type="STRING" id="214095.RU97_GL002000"/>
<protein>
    <submittedName>
        <fullName evidence="12">ABC transporter ATP-binding/permease</fullName>
    </submittedName>
</protein>
<keyword evidence="4 9" id="KW-0812">Transmembrane</keyword>
<feature type="transmembrane region" description="Helical" evidence="9">
    <location>
        <begin position="52"/>
        <end position="73"/>
    </location>
</feature>
<dbReference type="GO" id="GO:0015421">
    <property type="term" value="F:ABC-type oligopeptide transporter activity"/>
    <property type="evidence" value="ECO:0007669"/>
    <property type="project" value="TreeGrafter"/>
</dbReference>
<keyword evidence="8 9" id="KW-0472">Membrane</keyword>
<dbReference type="InterPro" id="IPR003593">
    <property type="entry name" value="AAA+_ATPase"/>
</dbReference>
<keyword evidence="2" id="KW-0813">Transport</keyword>
<name>A0A1L8RFV0_9ENTE</name>
<evidence type="ECO:0000256" key="4">
    <source>
        <dbReference type="ARBA" id="ARBA00022692"/>
    </source>
</evidence>
<feature type="domain" description="ABC transporter" evidence="10">
    <location>
        <begin position="332"/>
        <end position="565"/>
    </location>
</feature>
<dbReference type="Proteomes" id="UP000181884">
    <property type="component" value="Unassembled WGS sequence"/>
</dbReference>
<feature type="transmembrane region" description="Helical" evidence="9">
    <location>
        <begin position="133"/>
        <end position="151"/>
    </location>
</feature>
<organism evidence="12 13">
    <name type="scientific">Enterococcus canis</name>
    <dbReference type="NCBI Taxonomy" id="214095"/>
    <lineage>
        <taxon>Bacteria</taxon>
        <taxon>Bacillati</taxon>
        <taxon>Bacillota</taxon>
        <taxon>Bacilli</taxon>
        <taxon>Lactobacillales</taxon>
        <taxon>Enterococcaceae</taxon>
        <taxon>Enterococcus</taxon>
    </lineage>
</organism>
<dbReference type="AlphaFoldDB" id="A0A1L8RFV0"/>
<dbReference type="Gene3D" id="3.40.50.300">
    <property type="entry name" value="P-loop containing nucleotide triphosphate hydrolases"/>
    <property type="match status" value="1"/>
</dbReference>
<evidence type="ECO:0000256" key="3">
    <source>
        <dbReference type="ARBA" id="ARBA00022475"/>
    </source>
</evidence>
<dbReference type="PANTHER" id="PTHR43394">
    <property type="entry name" value="ATP-DEPENDENT PERMEASE MDL1, MITOCHONDRIAL"/>
    <property type="match status" value="1"/>
</dbReference>
<dbReference type="InterPro" id="IPR003439">
    <property type="entry name" value="ABC_transporter-like_ATP-bd"/>
</dbReference>
<dbReference type="RefSeq" id="WP_067395591.1">
    <property type="nucleotide sequence ID" value="NZ_JXKH01000004.1"/>
</dbReference>
<dbReference type="SUPFAM" id="SSF52540">
    <property type="entry name" value="P-loop containing nucleoside triphosphate hydrolases"/>
    <property type="match status" value="1"/>
</dbReference>
<dbReference type="EMBL" id="JXKH01000004">
    <property type="protein sequence ID" value="OJG18603.1"/>
    <property type="molecule type" value="Genomic_DNA"/>
</dbReference>
<sequence length="572" mass="62824">MKELIPYTKNYRKQLFLGPFFKLLEAIFELLLPMLMAYLVDSGIQKGDTGVVLQAAGGMLALSLIGLVCVLICQYYASIASQGYGTDLRNAMMAKINALSYRQLNRFGTDTLITRLTNDVNQIQTAVAMLIRLVIRAPFLSIGSVVMAFIIDWRAGLLFAILLPLFAVIMWLISRWTVPLYRRLQTQFDGLNQRVMQNLDGVRVIRAFARKKTETQKGIATSEELTRTAIHVTNLSALLTPLTSLIMNGGIILLLTIGGQQVSIGNLQQGQVLALINYLTQMLLALIVVSNLVVIFTRADASVQRVSEVLATPVDESESHGSLTPAPTSTVYQFDHVNFRYTEKSGYALTDLSFTVKKGQLIGITGPTGSGKSTLTQLLGRFYTAEGRLTFYDTPIEDWEAFALRQQLAYVPQGASLFSGTIRSNLLWGKADATETECWQALDLAAADFVRTMPEGLDTPVVEGGLNFSGGQKQRLTIARALIRKPAVLVLDDALSALDYQTELQLRQGLRQAFPETTIFIISQRISAITAADQIFYLAEGKLLGKGTHEELLATCTGYQELAASQGGADHE</sequence>
<dbReference type="PROSITE" id="PS50893">
    <property type="entry name" value="ABC_TRANSPORTER_2"/>
    <property type="match status" value="1"/>
</dbReference>
<comment type="subcellular location">
    <subcellularLocation>
        <location evidence="1">Cell membrane</location>
        <topology evidence="1">Multi-pass membrane protein</topology>
    </subcellularLocation>
</comment>
<feature type="transmembrane region" description="Helical" evidence="9">
    <location>
        <begin position="278"/>
        <end position="297"/>
    </location>
</feature>
<evidence type="ECO:0000256" key="7">
    <source>
        <dbReference type="ARBA" id="ARBA00022989"/>
    </source>
</evidence>
<dbReference type="SUPFAM" id="SSF90123">
    <property type="entry name" value="ABC transporter transmembrane region"/>
    <property type="match status" value="1"/>
</dbReference>
<keyword evidence="6 12" id="KW-0067">ATP-binding</keyword>
<dbReference type="InterPro" id="IPR017871">
    <property type="entry name" value="ABC_transporter-like_CS"/>
</dbReference>
<dbReference type="Pfam" id="PF00664">
    <property type="entry name" value="ABC_membrane"/>
    <property type="match status" value="1"/>
</dbReference>
<proteinExistence type="predicted"/>
<dbReference type="FunFam" id="3.40.50.300:FF:000221">
    <property type="entry name" value="Multidrug ABC transporter ATP-binding protein"/>
    <property type="match status" value="1"/>
</dbReference>
<evidence type="ECO:0000256" key="9">
    <source>
        <dbReference type="SAM" id="Phobius"/>
    </source>
</evidence>
<keyword evidence="7 9" id="KW-1133">Transmembrane helix</keyword>
<dbReference type="GO" id="GO:0005524">
    <property type="term" value="F:ATP binding"/>
    <property type="evidence" value="ECO:0007669"/>
    <property type="project" value="UniProtKB-KW"/>
</dbReference>